<dbReference type="Proteomes" id="UP000541558">
    <property type="component" value="Unassembled WGS sequence"/>
</dbReference>
<proteinExistence type="predicted"/>
<sequence>MAKTPLMIPFPFIDFPCIRSYRERNRKRRKLRRSQTQTRELDLLEDRREMCLPYGYYGSGYPTFTPRYISANDLPKTSTSLGRRRSQPNIAAFANWYNPLPSYPATPYAPPITQPYYSYLNPTPYSITRSLPSLHYAILPSPEGKIKRISSQLYNSTSHYPHLKWDIAQMPSMASRCRLRGEYIAPGFDSTAVRPQRSALLIHSGQQGLYDYFCLWGPIRVTRVDGGPVTVEDVMNSIFDYFQMPLAQYQVYTAAEWVGVLGAYKERIAKSPNSYAAHYEKHRGPLRIDLLSAFSGTQFAGLRLYPGGGGVGVDGLLLSVRV</sequence>
<organism evidence="2 3">
    <name type="scientific">Ephemerocybe angulata</name>
    <dbReference type="NCBI Taxonomy" id="980116"/>
    <lineage>
        <taxon>Eukaryota</taxon>
        <taxon>Fungi</taxon>
        <taxon>Dikarya</taxon>
        <taxon>Basidiomycota</taxon>
        <taxon>Agaricomycotina</taxon>
        <taxon>Agaricomycetes</taxon>
        <taxon>Agaricomycetidae</taxon>
        <taxon>Agaricales</taxon>
        <taxon>Agaricineae</taxon>
        <taxon>Psathyrellaceae</taxon>
        <taxon>Ephemerocybe</taxon>
    </lineage>
</organism>
<accession>A0A8H5BXU0</accession>
<keyword evidence="3" id="KW-1185">Reference proteome</keyword>
<comment type="caution">
    <text evidence="2">The sequence shown here is derived from an EMBL/GenBank/DDBJ whole genome shotgun (WGS) entry which is preliminary data.</text>
</comment>
<dbReference type="OrthoDB" id="3241567at2759"/>
<evidence type="ECO:0000313" key="3">
    <source>
        <dbReference type="Proteomes" id="UP000541558"/>
    </source>
</evidence>
<reference evidence="2 3" key="1">
    <citation type="journal article" date="2020" name="ISME J.">
        <title>Uncovering the hidden diversity of litter-decomposition mechanisms in mushroom-forming fungi.</title>
        <authorList>
            <person name="Floudas D."/>
            <person name="Bentzer J."/>
            <person name="Ahren D."/>
            <person name="Johansson T."/>
            <person name="Persson P."/>
            <person name="Tunlid A."/>
        </authorList>
    </citation>
    <scope>NUCLEOTIDE SEQUENCE [LARGE SCALE GENOMIC DNA]</scope>
    <source>
        <strain evidence="2 3">CBS 175.51</strain>
    </source>
</reference>
<evidence type="ECO:0000259" key="1">
    <source>
        <dbReference type="Pfam" id="PF20415"/>
    </source>
</evidence>
<evidence type="ECO:0000313" key="2">
    <source>
        <dbReference type="EMBL" id="KAF5331251.1"/>
    </source>
</evidence>
<dbReference type="EMBL" id="JAACJK010000115">
    <property type="protein sequence ID" value="KAF5331251.1"/>
    <property type="molecule type" value="Genomic_DNA"/>
</dbReference>
<dbReference type="Pfam" id="PF20415">
    <property type="entry name" value="DUF6699"/>
    <property type="match status" value="1"/>
</dbReference>
<dbReference type="InterPro" id="IPR046522">
    <property type="entry name" value="DUF6699"/>
</dbReference>
<name>A0A8H5BXU0_9AGAR</name>
<protein>
    <recommendedName>
        <fullName evidence="1">DUF6699 domain-containing protein</fullName>
    </recommendedName>
</protein>
<gene>
    <name evidence="2" type="ORF">D9611_013101</name>
</gene>
<feature type="domain" description="DUF6699" evidence="1">
    <location>
        <begin position="163"/>
        <end position="303"/>
    </location>
</feature>
<dbReference type="AlphaFoldDB" id="A0A8H5BXU0"/>